<dbReference type="SUPFAM" id="SSF55347">
    <property type="entry name" value="Glyceraldehyde-3-phosphate dehydrogenase-like, C-terminal domain"/>
    <property type="match status" value="1"/>
</dbReference>
<organism evidence="3 4">
    <name type="scientific">Cephaloticoccus primus</name>
    <dbReference type="NCBI Taxonomy" id="1548207"/>
    <lineage>
        <taxon>Bacteria</taxon>
        <taxon>Pseudomonadati</taxon>
        <taxon>Verrucomicrobiota</taxon>
        <taxon>Opitutia</taxon>
        <taxon>Opitutales</taxon>
        <taxon>Opitutaceae</taxon>
        <taxon>Cephaloticoccus</taxon>
    </lineage>
</organism>
<dbReference type="AlphaFoldDB" id="A0A139SSA6"/>
<dbReference type="SUPFAM" id="SSF51735">
    <property type="entry name" value="NAD(P)-binding Rossmann-fold domains"/>
    <property type="match status" value="1"/>
</dbReference>
<keyword evidence="4" id="KW-1185">Reference proteome</keyword>
<dbReference type="STRING" id="1548207.AXK11_02455"/>
<sequence>MAAPQSKSPQHSTLGFGIIGSGMIARFHARAINGAQGARLVGVASRNAETAQTLAAEHGAALHTTQLDELLAHPGLDVVCITTPSGAHLEPALAAIAAGKHLVIEKPLEITPARIDSLLAAAQSAGVVVAPIFQARFGQNAQRIKAAISSGRFGRIALASAYVKWFRAAEYYSGWKGTRLLDGGGATMNQSIHAVDLLQWFAGMPAEVFGRTTRRVHLGIECEDTAVASLRYADGALGTIEASTAAYPGWERRIEICGEHGSVALEDDTITRWDFRHAQPEDAAIRAAGASGGGSGASDPSAITHERHQLQIQNLVDHLLAQREGRAPQPLGIDGPEARKAVSLICALYESAATGRPVTPA</sequence>
<proteinExistence type="predicted"/>
<dbReference type="InterPro" id="IPR055170">
    <property type="entry name" value="GFO_IDH_MocA-like_dom"/>
</dbReference>
<dbReference type="EMBL" id="LSZQ01000017">
    <property type="protein sequence ID" value="KXU37360.1"/>
    <property type="molecule type" value="Genomic_DNA"/>
</dbReference>
<dbReference type="OrthoDB" id="9815825at2"/>
<feature type="domain" description="Gfo/Idh/MocA-like oxidoreductase N-terminal" evidence="1">
    <location>
        <begin position="15"/>
        <end position="130"/>
    </location>
</feature>
<dbReference type="Pfam" id="PF22725">
    <property type="entry name" value="GFO_IDH_MocA_C3"/>
    <property type="match status" value="1"/>
</dbReference>
<gene>
    <name evidence="3" type="ORF">AXK11_02455</name>
</gene>
<dbReference type="Pfam" id="PF01408">
    <property type="entry name" value="GFO_IDH_MocA"/>
    <property type="match status" value="1"/>
</dbReference>
<dbReference type="Gene3D" id="3.40.50.720">
    <property type="entry name" value="NAD(P)-binding Rossmann-like Domain"/>
    <property type="match status" value="1"/>
</dbReference>
<dbReference type="PANTHER" id="PTHR43249">
    <property type="entry name" value="UDP-N-ACETYL-2-AMINO-2-DEOXY-D-GLUCURONATE OXIDASE"/>
    <property type="match status" value="1"/>
</dbReference>
<dbReference type="PANTHER" id="PTHR43249:SF1">
    <property type="entry name" value="D-GLUCOSIDE 3-DEHYDROGENASE"/>
    <property type="match status" value="1"/>
</dbReference>
<name>A0A139SSA6_9BACT</name>
<reference evidence="4" key="1">
    <citation type="submission" date="2016-02" db="EMBL/GenBank/DDBJ databases">
        <authorList>
            <person name="Sanders J.G."/>
            <person name="Lin J.Y."/>
            <person name="Wertz J.T."/>
            <person name="Russell J.A."/>
            <person name="Moreau C.S."/>
            <person name="Powell S."/>
        </authorList>
    </citation>
    <scope>NUCLEOTIDE SEQUENCE [LARGE SCALE GENOMIC DNA]</scope>
    <source>
        <strain evidence="4">CAG34</strain>
    </source>
</reference>
<dbReference type="InterPro" id="IPR052515">
    <property type="entry name" value="Gfo/Idh/MocA_Oxidoreductase"/>
</dbReference>
<accession>A0A139SSA6</accession>
<evidence type="ECO:0000259" key="1">
    <source>
        <dbReference type="Pfam" id="PF01408"/>
    </source>
</evidence>
<evidence type="ECO:0008006" key="5">
    <source>
        <dbReference type="Google" id="ProtNLM"/>
    </source>
</evidence>
<dbReference type="InterPro" id="IPR000683">
    <property type="entry name" value="Gfo/Idh/MocA-like_OxRdtase_N"/>
</dbReference>
<evidence type="ECO:0000313" key="4">
    <source>
        <dbReference type="Proteomes" id="UP000070058"/>
    </source>
</evidence>
<feature type="domain" description="GFO/IDH/MocA-like oxidoreductase" evidence="2">
    <location>
        <begin position="142"/>
        <end position="263"/>
    </location>
</feature>
<dbReference type="RefSeq" id="WP_068628976.1">
    <property type="nucleotide sequence ID" value="NZ_LSZQ01000017.1"/>
</dbReference>
<dbReference type="Gene3D" id="3.30.360.10">
    <property type="entry name" value="Dihydrodipicolinate Reductase, domain 2"/>
    <property type="match status" value="1"/>
</dbReference>
<evidence type="ECO:0000259" key="2">
    <source>
        <dbReference type="Pfam" id="PF22725"/>
    </source>
</evidence>
<comment type="caution">
    <text evidence="3">The sequence shown here is derived from an EMBL/GenBank/DDBJ whole genome shotgun (WGS) entry which is preliminary data.</text>
</comment>
<dbReference type="GO" id="GO:0000166">
    <property type="term" value="F:nucleotide binding"/>
    <property type="evidence" value="ECO:0007669"/>
    <property type="project" value="InterPro"/>
</dbReference>
<protein>
    <recommendedName>
        <fullName evidence="5">Oxidoreductase</fullName>
    </recommendedName>
</protein>
<evidence type="ECO:0000313" key="3">
    <source>
        <dbReference type="EMBL" id="KXU37360.1"/>
    </source>
</evidence>
<dbReference type="InterPro" id="IPR036291">
    <property type="entry name" value="NAD(P)-bd_dom_sf"/>
</dbReference>
<dbReference type="Proteomes" id="UP000070058">
    <property type="component" value="Unassembled WGS sequence"/>
</dbReference>